<dbReference type="EnsemblPlants" id="Pp3c19_12910V3.1">
    <property type="protein sequence ID" value="Pp3c19_12910V3.1"/>
    <property type="gene ID" value="Pp3c19_12910"/>
</dbReference>
<dbReference type="PaxDb" id="3218-PP1S20_372V6.1"/>
<dbReference type="RefSeq" id="XP_024403977.1">
    <property type="nucleotide sequence ID" value="XM_024548209.2"/>
</dbReference>
<reference evidence="2 4" key="2">
    <citation type="journal article" date="2018" name="Plant J.">
        <title>The Physcomitrella patens chromosome-scale assembly reveals moss genome structure and evolution.</title>
        <authorList>
            <person name="Lang D."/>
            <person name="Ullrich K.K."/>
            <person name="Murat F."/>
            <person name="Fuchs J."/>
            <person name="Jenkins J."/>
            <person name="Haas F.B."/>
            <person name="Piednoel M."/>
            <person name="Gundlach H."/>
            <person name="Van Bel M."/>
            <person name="Meyberg R."/>
            <person name="Vives C."/>
            <person name="Morata J."/>
            <person name="Symeonidi A."/>
            <person name="Hiss M."/>
            <person name="Muchero W."/>
            <person name="Kamisugi Y."/>
            <person name="Saleh O."/>
            <person name="Blanc G."/>
            <person name="Decker E.L."/>
            <person name="van Gessel N."/>
            <person name="Grimwood J."/>
            <person name="Hayes R.D."/>
            <person name="Graham S.W."/>
            <person name="Gunter L.E."/>
            <person name="McDaniel S.F."/>
            <person name="Hoernstein S.N.W."/>
            <person name="Larsson A."/>
            <person name="Li F.W."/>
            <person name="Perroud P.F."/>
            <person name="Phillips J."/>
            <person name="Ranjan P."/>
            <person name="Rokshar D.S."/>
            <person name="Rothfels C.J."/>
            <person name="Schneider L."/>
            <person name="Shu S."/>
            <person name="Stevenson D.W."/>
            <person name="Thummler F."/>
            <person name="Tillich M."/>
            <person name="Villarreal Aguilar J.C."/>
            <person name="Widiez T."/>
            <person name="Wong G.K."/>
            <person name="Wymore A."/>
            <person name="Zhang Y."/>
            <person name="Zimmer A.D."/>
            <person name="Quatrano R.S."/>
            <person name="Mayer K.F.X."/>
            <person name="Goodstein D."/>
            <person name="Casacuberta J.M."/>
            <person name="Vandepoele K."/>
            <person name="Reski R."/>
            <person name="Cuming A.C."/>
            <person name="Tuskan G.A."/>
            <person name="Maumus F."/>
            <person name="Salse J."/>
            <person name="Schmutz J."/>
            <person name="Rensing S.A."/>
        </authorList>
    </citation>
    <scope>NUCLEOTIDE SEQUENCE [LARGE SCALE GENOMIC DNA]</scope>
    <source>
        <strain evidence="3 4">cv. Gransden 2004</strain>
    </source>
</reference>
<evidence type="ECO:0000313" key="4">
    <source>
        <dbReference type="Proteomes" id="UP000006727"/>
    </source>
</evidence>
<protein>
    <submittedName>
        <fullName evidence="2 3">Uncharacterized protein</fullName>
    </submittedName>
</protein>
<proteinExistence type="predicted"/>
<dbReference type="GeneID" id="112296072"/>
<sequence>MAAATQLAMSASSFLCPTAIASKKVGSSNTQYFVTPTTLVVCQQDNKERKTADVSRRIFAAVATSVTALGVFVQPEAQAKRNKPVEEKKKEETEDKSLSAYDARLLANAKRKEAMKAKIDAAKAAANPIASAEK</sequence>
<evidence type="ECO:0000313" key="3">
    <source>
        <dbReference type="EnsemblPlants" id="Pp3c19_12910V3.1"/>
    </source>
</evidence>
<feature type="compositionally biased region" description="Basic and acidic residues" evidence="1">
    <location>
        <begin position="83"/>
        <end position="97"/>
    </location>
</feature>
<evidence type="ECO:0000256" key="1">
    <source>
        <dbReference type="SAM" id="MobiDB-lite"/>
    </source>
</evidence>
<dbReference type="AlphaFoldDB" id="A9RP59"/>
<organism evidence="2">
    <name type="scientific">Physcomitrium patens</name>
    <name type="common">Spreading-leaved earth moss</name>
    <name type="synonym">Physcomitrella patens</name>
    <dbReference type="NCBI Taxonomy" id="3218"/>
    <lineage>
        <taxon>Eukaryota</taxon>
        <taxon>Viridiplantae</taxon>
        <taxon>Streptophyta</taxon>
        <taxon>Embryophyta</taxon>
        <taxon>Bryophyta</taxon>
        <taxon>Bryophytina</taxon>
        <taxon>Bryopsida</taxon>
        <taxon>Funariidae</taxon>
        <taxon>Funariales</taxon>
        <taxon>Funariaceae</taxon>
        <taxon>Physcomitrium</taxon>
    </lineage>
</organism>
<dbReference type="OrthoDB" id="10450340at2759"/>
<dbReference type="EnsemblPlants" id="Pp3c19_12910V3.3">
    <property type="protein sequence ID" value="Pp3c19_12910V3.3"/>
    <property type="gene ID" value="Pp3c19_12910"/>
</dbReference>
<dbReference type="RefSeq" id="XP_024403976.1">
    <property type="nucleotide sequence ID" value="XM_024548208.2"/>
</dbReference>
<dbReference type="Proteomes" id="UP000006727">
    <property type="component" value="Chromosome 19"/>
</dbReference>
<reference evidence="2 4" key="1">
    <citation type="journal article" date="2008" name="Science">
        <title>The Physcomitrella genome reveals evolutionary insights into the conquest of land by plants.</title>
        <authorList>
            <person name="Rensing S."/>
            <person name="Lang D."/>
            <person name="Zimmer A."/>
            <person name="Terry A."/>
            <person name="Salamov A."/>
            <person name="Shapiro H."/>
            <person name="Nishiyama T."/>
            <person name="Perroud P.-F."/>
            <person name="Lindquist E."/>
            <person name="Kamisugi Y."/>
            <person name="Tanahashi T."/>
            <person name="Sakakibara K."/>
            <person name="Fujita T."/>
            <person name="Oishi K."/>
            <person name="Shin-I T."/>
            <person name="Kuroki Y."/>
            <person name="Toyoda A."/>
            <person name="Suzuki Y."/>
            <person name="Hashimoto A."/>
            <person name="Yamaguchi K."/>
            <person name="Sugano A."/>
            <person name="Kohara Y."/>
            <person name="Fujiyama A."/>
            <person name="Anterola A."/>
            <person name="Aoki S."/>
            <person name="Ashton N."/>
            <person name="Barbazuk W.B."/>
            <person name="Barker E."/>
            <person name="Bennetzen J."/>
            <person name="Bezanilla M."/>
            <person name="Blankenship R."/>
            <person name="Cho S.H."/>
            <person name="Dutcher S."/>
            <person name="Estelle M."/>
            <person name="Fawcett J.A."/>
            <person name="Gundlach H."/>
            <person name="Hanada K."/>
            <person name="Heyl A."/>
            <person name="Hicks K.A."/>
            <person name="Hugh J."/>
            <person name="Lohr M."/>
            <person name="Mayer K."/>
            <person name="Melkozernov A."/>
            <person name="Murata T."/>
            <person name="Nelson D."/>
            <person name="Pils B."/>
            <person name="Prigge M."/>
            <person name="Reiss B."/>
            <person name="Renner T."/>
            <person name="Rombauts S."/>
            <person name="Rushton P."/>
            <person name="Sanderfoot A."/>
            <person name="Schween G."/>
            <person name="Shiu S.-H."/>
            <person name="Stueber K."/>
            <person name="Theodoulou F.L."/>
            <person name="Tu H."/>
            <person name="Van de Peer Y."/>
            <person name="Verrier P.J."/>
            <person name="Waters E."/>
            <person name="Wood A."/>
            <person name="Yang L."/>
            <person name="Cove D."/>
            <person name="Cuming A."/>
            <person name="Hasebe M."/>
            <person name="Lucas S."/>
            <person name="Mishler D.B."/>
            <person name="Reski R."/>
            <person name="Grigoriev I."/>
            <person name="Quatrano R.S."/>
            <person name="Boore J.L."/>
        </authorList>
    </citation>
    <scope>NUCLEOTIDE SEQUENCE [LARGE SCALE GENOMIC DNA]</scope>
    <source>
        <strain evidence="3 4">cv. Gransden 2004</strain>
    </source>
</reference>
<gene>
    <name evidence="3" type="primary">LOC112296072</name>
    <name evidence="2" type="ORF">PHYPA_024055</name>
</gene>
<accession>A9RP59</accession>
<dbReference type="Gramene" id="Pp3c19_12910V3.3">
    <property type="protein sequence ID" value="Pp3c19_12910V3.3"/>
    <property type="gene ID" value="Pp3c19_12910"/>
</dbReference>
<reference evidence="3" key="3">
    <citation type="submission" date="2020-12" db="UniProtKB">
        <authorList>
            <consortium name="EnsemblPlants"/>
        </authorList>
    </citation>
    <scope>IDENTIFICATION</scope>
</reference>
<dbReference type="HOGENOM" id="CLU_1899699_0_0_1"/>
<evidence type="ECO:0000313" key="2">
    <source>
        <dbReference type="EMBL" id="PNR34238.1"/>
    </source>
</evidence>
<dbReference type="Gramene" id="Pp3c19_12910V3.2">
    <property type="protein sequence ID" value="Pp3c19_12910V3.2"/>
    <property type="gene ID" value="Pp3c19_12910"/>
</dbReference>
<dbReference type="KEGG" id="ppp:112296072"/>
<dbReference type="EnsemblPlants" id="Pp3c19_12910V3.2">
    <property type="protein sequence ID" value="Pp3c19_12910V3.2"/>
    <property type="gene ID" value="Pp3c19_12910"/>
</dbReference>
<feature type="region of interest" description="Disordered" evidence="1">
    <location>
        <begin position="77"/>
        <end position="97"/>
    </location>
</feature>
<keyword evidence="4" id="KW-1185">Reference proteome</keyword>
<dbReference type="EMBL" id="ABEU02000019">
    <property type="protein sequence ID" value="PNR34238.1"/>
    <property type="molecule type" value="Genomic_DNA"/>
</dbReference>
<name>A9RP59_PHYPA</name>
<dbReference type="Gramene" id="Pp3c19_12910V3.1">
    <property type="protein sequence ID" value="Pp3c19_12910V3.1"/>
    <property type="gene ID" value="Pp3c19_12910"/>
</dbReference>